<dbReference type="PROSITE" id="PS50088">
    <property type="entry name" value="ANK_REPEAT"/>
    <property type="match status" value="1"/>
</dbReference>
<evidence type="ECO:0008006" key="4">
    <source>
        <dbReference type="Google" id="ProtNLM"/>
    </source>
</evidence>
<evidence type="ECO:0000313" key="2">
    <source>
        <dbReference type="EMBL" id="KAF4512799.1"/>
    </source>
</evidence>
<protein>
    <recommendedName>
        <fullName evidence="4">Ankyrin repeat-containing domain protein</fullName>
    </recommendedName>
</protein>
<dbReference type="Gene3D" id="1.25.40.20">
    <property type="entry name" value="Ankyrin repeat-containing domain"/>
    <property type="match status" value="1"/>
</dbReference>
<name>A0A8H4PYD5_9HYPO</name>
<evidence type="ECO:0000256" key="1">
    <source>
        <dbReference type="PROSITE-ProRule" id="PRU00023"/>
    </source>
</evidence>
<dbReference type="SUPFAM" id="SSF48403">
    <property type="entry name" value="Ankyrin repeat"/>
    <property type="match status" value="1"/>
</dbReference>
<accession>A0A8H4PYD5</accession>
<reference evidence="2 3" key="1">
    <citation type="journal article" date="2020" name="Genome Biol. Evol.">
        <title>A new high-quality draft genome assembly of the Chinese cordyceps Ophiocordyceps sinensis.</title>
        <authorList>
            <person name="Shu R."/>
            <person name="Zhang J."/>
            <person name="Meng Q."/>
            <person name="Zhang H."/>
            <person name="Zhou G."/>
            <person name="Li M."/>
            <person name="Wu P."/>
            <person name="Zhao Y."/>
            <person name="Chen C."/>
            <person name="Qin Q."/>
        </authorList>
    </citation>
    <scope>NUCLEOTIDE SEQUENCE [LARGE SCALE GENOMIC DNA]</scope>
    <source>
        <strain evidence="2 3">IOZ07</strain>
    </source>
</reference>
<keyword evidence="1" id="KW-0040">ANK repeat</keyword>
<dbReference type="Proteomes" id="UP000557566">
    <property type="component" value="Unassembled WGS sequence"/>
</dbReference>
<sequence length="140" mass="14557">MIFAAATKLATAAIHLPTLRRAFTPSDLSGAFDSGAFVVSLQVVVSQVMVEVPAGPVFPVGVVIGPDLGIANERGEQPLYTASSLGRLEVMEALLDAGADAAARDGRGETFLEILEGWYYDEVAAKLAERVPAGLLASLA</sequence>
<dbReference type="AlphaFoldDB" id="A0A8H4PYD5"/>
<evidence type="ECO:0000313" key="3">
    <source>
        <dbReference type="Proteomes" id="UP000557566"/>
    </source>
</evidence>
<dbReference type="InterPro" id="IPR036770">
    <property type="entry name" value="Ankyrin_rpt-contain_sf"/>
</dbReference>
<dbReference type="EMBL" id="JAAVMX010000001">
    <property type="protein sequence ID" value="KAF4512799.1"/>
    <property type="molecule type" value="Genomic_DNA"/>
</dbReference>
<proteinExistence type="predicted"/>
<comment type="caution">
    <text evidence="2">The sequence shown here is derived from an EMBL/GenBank/DDBJ whole genome shotgun (WGS) entry which is preliminary data.</text>
</comment>
<feature type="repeat" description="ANK" evidence="1">
    <location>
        <begin position="74"/>
        <end position="106"/>
    </location>
</feature>
<organism evidence="2 3">
    <name type="scientific">Ophiocordyceps sinensis</name>
    <dbReference type="NCBI Taxonomy" id="72228"/>
    <lineage>
        <taxon>Eukaryota</taxon>
        <taxon>Fungi</taxon>
        <taxon>Dikarya</taxon>
        <taxon>Ascomycota</taxon>
        <taxon>Pezizomycotina</taxon>
        <taxon>Sordariomycetes</taxon>
        <taxon>Hypocreomycetidae</taxon>
        <taxon>Hypocreales</taxon>
        <taxon>Ophiocordycipitaceae</taxon>
        <taxon>Ophiocordyceps</taxon>
    </lineage>
</organism>
<dbReference type="InterPro" id="IPR002110">
    <property type="entry name" value="Ankyrin_rpt"/>
</dbReference>
<gene>
    <name evidence="2" type="ORF">G6O67_000137</name>
</gene>
<dbReference type="PROSITE" id="PS50297">
    <property type="entry name" value="ANK_REP_REGION"/>
    <property type="match status" value="1"/>
</dbReference>
<keyword evidence="3" id="KW-1185">Reference proteome</keyword>